<evidence type="ECO:0008006" key="3">
    <source>
        <dbReference type="Google" id="ProtNLM"/>
    </source>
</evidence>
<proteinExistence type="predicted"/>
<dbReference type="SUPFAM" id="SSF81301">
    <property type="entry name" value="Nucleotidyltransferase"/>
    <property type="match status" value="1"/>
</dbReference>
<protein>
    <recommendedName>
        <fullName evidence="3">Nucleotidyltransferase family protein</fullName>
    </recommendedName>
</protein>
<dbReference type="InterPro" id="IPR043519">
    <property type="entry name" value="NT_sf"/>
</dbReference>
<reference evidence="1 2" key="1">
    <citation type="submission" date="2018-06" db="EMBL/GenBank/DDBJ databases">
        <title>Isolation of heavy metals resistant Paenibacillus silvae NC2 from Gold-Copper mine in ZiJin, China.</title>
        <authorList>
            <person name="Xu J."/>
            <person name="Mazhar H.S."/>
            <person name="Rensing C."/>
        </authorList>
    </citation>
    <scope>NUCLEOTIDE SEQUENCE [LARGE SCALE GENOMIC DNA]</scope>
    <source>
        <strain evidence="1 2">NC2</strain>
    </source>
</reference>
<dbReference type="Proteomes" id="UP000249204">
    <property type="component" value="Unassembled WGS sequence"/>
</dbReference>
<gene>
    <name evidence="1" type="ORF">DN757_15765</name>
</gene>
<name>A0A2W6NFH5_9BACL</name>
<accession>A0A2W6NFH5</accession>
<sequence>MKHPQEIMPLIKRLKENDIPFTLGGSGMLYSLNLAESVNDWDLMVDCPKSTFIEAIDGYEWVEKESGDLPFASEYRIGIDSLDVDVIGGFAFHVEGKILKLPLSRIPDRTLQGMNISSPELWYVAYHIMGRREKAELILTYLQTNHEIVDQHLVKSLLENDNLTDEIQRGLNTLVEN</sequence>
<evidence type="ECO:0000313" key="1">
    <source>
        <dbReference type="EMBL" id="PZT54724.1"/>
    </source>
</evidence>
<dbReference type="Gene3D" id="3.30.460.40">
    <property type="match status" value="1"/>
</dbReference>
<dbReference type="EMBL" id="QKWW01000044">
    <property type="protein sequence ID" value="PZT54724.1"/>
    <property type="molecule type" value="Genomic_DNA"/>
</dbReference>
<organism evidence="1 2">
    <name type="scientific">Paenibacillus silvae</name>
    <dbReference type="NCBI Taxonomy" id="1325358"/>
    <lineage>
        <taxon>Bacteria</taxon>
        <taxon>Bacillati</taxon>
        <taxon>Bacillota</taxon>
        <taxon>Bacilli</taxon>
        <taxon>Bacillales</taxon>
        <taxon>Paenibacillaceae</taxon>
        <taxon>Paenibacillus</taxon>
    </lineage>
</organism>
<evidence type="ECO:0000313" key="2">
    <source>
        <dbReference type="Proteomes" id="UP000249204"/>
    </source>
</evidence>
<dbReference type="RefSeq" id="WP_111271144.1">
    <property type="nucleotide sequence ID" value="NZ_QKWW01000044.1"/>
</dbReference>
<comment type="caution">
    <text evidence="1">The sequence shown here is derived from an EMBL/GenBank/DDBJ whole genome shotgun (WGS) entry which is preliminary data.</text>
</comment>
<dbReference type="AlphaFoldDB" id="A0A2W6NFH5"/>